<organism evidence="5 6">
    <name type="scientific">Heterostelium pallidum (strain ATCC 26659 / Pp 5 / PN500)</name>
    <name type="common">Cellular slime mold</name>
    <name type="synonym">Polysphondylium pallidum</name>
    <dbReference type="NCBI Taxonomy" id="670386"/>
    <lineage>
        <taxon>Eukaryota</taxon>
        <taxon>Amoebozoa</taxon>
        <taxon>Evosea</taxon>
        <taxon>Eumycetozoa</taxon>
        <taxon>Dictyostelia</taxon>
        <taxon>Acytosteliales</taxon>
        <taxon>Acytosteliaceae</taxon>
        <taxon>Heterostelium</taxon>
    </lineage>
</organism>
<dbReference type="Proteomes" id="UP000001396">
    <property type="component" value="Unassembled WGS sequence"/>
</dbReference>
<feature type="binding site" evidence="3">
    <location>
        <position position="181"/>
    </location>
    <ligand>
        <name>a divalent metal cation</name>
        <dbReference type="ChEBI" id="CHEBI:60240"/>
        <label>2</label>
    </ligand>
</feature>
<accession>D3BFX8</accession>
<feature type="binding site" evidence="3">
    <location>
        <position position="213"/>
    </location>
    <ligand>
        <name>a divalent metal cation</name>
        <dbReference type="ChEBI" id="CHEBI:60240"/>
        <label>2</label>
    </ligand>
</feature>
<evidence type="ECO:0000256" key="4">
    <source>
        <dbReference type="PROSITE-ProRule" id="PRU00679"/>
    </source>
</evidence>
<comment type="caution">
    <text evidence="4">Lacks conserved residue(s) required for the propagation of feature annotation.</text>
</comment>
<evidence type="ECO:0000256" key="1">
    <source>
        <dbReference type="ARBA" id="ARBA00022723"/>
    </source>
</evidence>
<comment type="similarity">
    <text evidence="4">Belongs to the metallo-dependent hydrolases superfamily. Phosphotriesterase family.</text>
</comment>
<sequence>MSERKGKVQTVVGLVEPDTIGITHMHEHIIINYLDFYEEPTQQDLKDACCCHSSNDTRQLHTEKIAVDNLHWINYNYNKNLHNLELNEIDVALRELALFKNQGGNTIVEVTTGGIGRDPTKLKTVSEQSKLNIVMGAGYYVDKTIRKLIQDKSEQEIEDEIVRQLLEGADGTDIKAGIIGEVGCSWPLTECEKKSLRASARAQKRTGVSITIHPGRSRIAPLQILEIIKEAGGDLSRVVIGHLDRTVHDIEMLLEIAKTGCVLEYDLWGMEISYYPWGGDVIGMLNDNQRIEAIAQLIDAGHAKQIVVAHDVYTKHRLVTYGGHGYHHILHKILPRMKKYGISDENIKEILINTPKRLLTIQ</sequence>
<keyword evidence="1 3" id="KW-0479">Metal-binding</keyword>
<dbReference type="InterPro" id="IPR032466">
    <property type="entry name" value="Metal_Hydrolase"/>
</dbReference>
<dbReference type="SUPFAM" id="SSF51556">
    <property type="entry name" value="Metallo-dependent hydrolases"/>
    <property type="match status" value="1"/>
</dbReference>
<name>D3BFX8_HETP5</name>
<dbReference type="InParanoid" id="D3BFX8"/>
<gene>
    <name evidence="5" type="primary">pter</name>
    <name evidence="5" type="ORF">PPL_07429</name>
</gene>
<feature type="binding site" evidence="3">
    <location>
        <position position="311"/>
    </location>
    <ligand>
        <name>a divalent metal cation</name>
        <dbReference type="ChEBI" id="CHEBI:60240"/>
        <label>1</label>
    </ligand>
</feature>
<dbReference type="STRING" id="670386.D3BFX8"/>
<comment type="cofactor">
    <cofactor evidence="3">
        <name>a divalent metal cation</name>
        <dbReference type="ChEBI" id="CHEBI:60240"/>
    </cofactor>
    <text evidence="3">Binds 2 divalent metal cations per subunit.</text>
</comment>
<dbReference type="OMA" id="MVKCGFI"/>
<evidence type="ECO:0000256" key="3">
    <source>
        <dbReference type="PIRSR" id="PIRSR601559-52"/>
    </source>
</evidence>
<dbReference type="InterPro" id="IPR001559">
    <property type="entry name" value="Phosphotriesterase"/>
</dbReference>
<feature type="binding site" evidence="3">
    <location>
        <position position="26"/>
    </location>
    <ligand>
        <name>a divalent metal cation</name>
        <dbReference type="ChEBI" id="CHEBI:60240"/>
        <label>1</label>
    </ligand>
</feature>
<proteinExistence type="inferred from homology"/>
<dbReference type="Pfam" id="PF02126">
    <property type="entry name" value="PTE"/>
    <property type="match status" value="1"/>
</dbReference>
<feature type="binding site" evidence="3">
    <location>
        <position position="242"/>
    </location>
    <ligand>
        <name>a divalent metal cation</name>
        <dbReference type="ChEBI" id="CHEBI:60240"/>
        <label>2</label>
    </ligand>
</feature>
<protein>
    <submittedName>
        <fullName evidence="5">Phosphotriesterase-related protein</fullName>
    </submittedName>
</protein>
<feature type="binding site" evidence="3">
    <location>
        <position position="28"/>
    </location>
    <ligand>
        <name>a divalent metal cation</name>
        <dbReference type="ChEBI" id="CHEBI:60240"/>
        <label>1</label>
    </ligand>
</feature>
<evidence type="ECO:0000313" key="6">
    <source>
        <dbReference type="Proteomes" id="UP000001396"/>
    </source>
</evidence>
<dbReference type="CDD" id="cd00530">
    <property type="entry name" value="PTE"/>
    <property type="match status" value="1"/>
</dbReference>
<dbReference type="RefSeq" id="XP_020431859.1">
    <property type="nucleotide sequence ID" value="XM_020578264.1"/>
</dbReference>
<evidence type="ECO:0000256" key="2">
    <source>
        <dbReference type="ARBA" id="ARBA00022801"/>
    </source>
</evidence>
<dbReference type="PIRSF" id="PIRSF016839">
    <property type="entry name" value="PhP"/>
    <property type="match status" value="1"/>
</dbReference>
<dbReference type="PROSITE" id="PS51347">
    <property type="entry name" value="PHOSPHOTRIESTERASE_2"/>
    <property type="match status" value="1"/>
</dbReference>
<dbReference type="GO" id="GO:0008270">
    <property type="term" value="F:zinc ion binding"/>
    <property type="evidence" value="ECO:0007669"/>
    <property type="project" value="InterPro"/>
</dbReference>
<reference evidence="5 6" key="1">
    <citation type="journal article" date="2011" name="Genome Res.">
        <title>Phylogeny-wide analysis of social amoeba genomes highlights ancient origins for complex intercellular communication.</title>
        <authorList>
            <person name="Heidel A.J."/>
            <person name="Lawal H.M."/>
            <person name="Felder M."/>
            <person name="Schilde C."/>
            <person name="Helps N.R."/>
            <person name="Tunggal B."/>
            <person name="Rivero F."/>
            <person name="John U."/>
            <person name="Schleicher M."/>
            <person name="Eichinger L."/>
            <person name="Platzer M."/>
            <person name="Noegel A.A."/>
            <person name="Schaap P."/>
            <person name="Gloeckner G."/>
        </authorList>
    </citation>
    <scope>NUCLEOTIDE SEQUENCE [LARGE SCALE GENOMIC DNA]</scope>
    <source>
        <strain evidence="6">ATCC 26659 / Pp 5 / PN500</strain>
    </source>
</reference>
<keyword evidence="2" id="KW-0378">Hydrolase</keyword>
<dbReference type="AlphaFoldDB" id="D3BFX8"/>
<dbReference type="GeneID" id="31362910"/>
<dbReference type="Gene3D" id="3.20.20.140">
    <property type="entry name" value="Metal-dependent hydrolases"/>
    <property type="match status" value="1"/>
</dbReference>
<evidence type="ECO:0000313" key="5">
    <source>
        <dbReference type="EMBL" id="EFA79738.1"/>
    </source>
</evidence>
<dbReference type="GO" id="GO:0016787">
    <property type="term" value="F:hydrolase activity"/>
    <property type="evidence" value="ECO:0007669"/>
    <property type="project" value="UniProtKB-KW"/>
</dbReference>
<comment type="caution">
    <text evidence="5">The sequence shown here is derived from an EMBL/GenBank/DDBJ whole genome shotgun (WGS) entry which is preliminary data.</text>
</comment>
<dbReference type="PANTHER" id="PTHR10819:SF3">
    <property type="entry name" value="PHOSPHOTRIESTERASE-RELATED PROTEIN"/>
    <property type="match status" value="1"/>
</dbReference>
<dbReference type="EMBL" id="ADBJ01000032">
    <property type="protein sequence ID" value="EFA79738.1"/>
    <property type="molecule type" value="Genomic_DNA"/>
</dbReference>
<dbReference type="PANTHER" id="PTHR10819">
    <property type="entry name" value="PHOSPHOTRIESTERASE-RELATED"/>
    <property type="match status" value="1"/>
</dbReference>
<keyword evidence="6" id="KW-1185">Reference proteome</keyword>
<feature type="binding site" evidence="3">
    <location>
        <position position="181"/>
    </location>
    <ligand>
        <name>a divalent metal cation</name>
        <dbReference type="ChEBI" id="CHEBI:60240"/>
        <label>1</label>
    </ligand>
</feature>